<dbReference type="OrthoDB" id="213303at2157"/>
<evidence type="ECO:0000313" key="3">
    <source>
        <dbReference type="EMBL" id="KAB7518858.1"/>
    </source>
</evidence>
<dbReference type="AlphaFoldDB" id="A0A5N5U9F2"/>
<dbReference type="Proteomes" id="UP000326207">
    <property type="component" value="Unassembled WGS sequence"/>
</dbReference>
<name>A0A5N5U9F2_9EURY</name>
<protein>
    <submittedName>
        <fullName evidence="2">Uncharacterized protein</fullName>
    </submittedName>
</protein>
<evidence type="ECO:0000313" key="4">
    <source>
        <dbReference type="Proteomes" id="UP000326207"/>
    </source>
</evidence>
<dbReference type="EMBL" id="QJOW01000004">
    <property type="protein sequence ID" value="KAB7514292.1"/>
    <property type="molecule type" value="Genomic_DNA"/>
</dbReference>
<evidence type="ECO:0000313" key="5">
    <source>
        <dbReference type="Proteomes" id="UP000326302"/>
    </source>
</evidence>
<evidence type="ECO:0000313" key="6">
    <source>
        <dbReference type="Proteomes" id="UP000326865"/>
    </source>
</evidence>
<accession>A0A5N5UJF3</accession>
<sequence>MLLHVDGEEHVLDTETATELRQQLGDALTGTREYVYTSGECRADGSYVVARRGAGSAGHRKVFESFEALTALYESLSTEFTADDLSGSGLTDSRRHIVLRHFVEHPRFDCELASRQPLTVRKL</sequence>
<gene>
    <name evidence="1" type="ORF">DM867_08840</name>
    <name evidence="2" type="ORF">DMP03_10495</name>
    <name evidence="3" type="ORF">DP108_06765</name>
</gene>
<accession>A0A5N5U5H7</accession>
<dbReference type="Pfam" id="PF24372">
    <property type="entry name" value="DUF7528"/>
    <property type="match status" value="1"/>
</dbReference>
<dbReference type="Proteomes" id="UP000326865">
    <property type="component" value="Unassembled WGS sequence"/>
</dbReference>
<dbReference type="EMBL" id="QMDY01000003">
    <property type="protein sequence ID" value="KAB7518858.1"/>
    <property type="molecule type" value="Genomic_DNA"/>
</dbReference>
<organism evidence="2 5">
    <name type="scientific">Halosegnis rubeus</name>
    <dbReference type="NCBI Taxonomy" id="2212850"/>
    <lineage>
        <taxon>Archaea</taxon>
        <taxon>Methanobacteriati</taxon>
        <taxon>Methanobacteriota</taxon>
        <taxon>Stenosarchaea group</taxon>
        <taxon>Halobacteria</taxon>
        <taxon>Halobacteriales</taxon>
        <taxon>Natronomonadaceae</taxon>
        <taxon>Halosegnis</taxon>
    </lineage>
</organism>
<evidence type="ECO:0000313" key="2">
    <source>
        <dbReference type="EMBL" id="KAB7514292.1"/>
    </source>
</evidence>
<proteinExistence type="predicted"/>
<comment type="caution">
    <text evidence="2">The sequence shown here is derived from an EMBL/GenBank/DDBJ whole genome shotgun (WGS) entry which is preliminary data.</text>
</comment>
<keyword evidence="6" id="KW-1185">Reference proteome</keyword>
<reference evidence="4 5" key="1">
    <citation type="submission" date="2019-10" db="EMBL/GenBank/DDBJ databases">
        <title>Unraveling microbial dark matter from salterns through culturing: the case of the genus Halosegnis.</title>
        <authorList>
            <person name="Duran-Viseras A."/>
            <person name="Andrei A.-S."/>
            <person name="Vera-Gargallo B."/>
            <person name="Ghai R."/>
            <person name="Sanchez-Porro C."/>
            <person name="Ventosa A."/>
        </authorList>
    </citation>
    <scope>NUCLEOTIDE SEQUENCE [LARGE SCALE GENOMIC DNA]</scope>
    <source>
        <strain evidence="2 5">F17-44</strain>
        <strain evidence="1 6">F18-79</strain>
        <strain evidence="3 4">F19-13</strain>
    </source>
</reference>
<dbReference type="InterPro" id="IPR055950">
    <property type="entry name" value="DUF7528"/>
</dbReference>
<accession>A0A5N5U9F2</accession>
<evidence type="ECO:0000313" key="1">
    <source>
        <dbReference type="EMBL" id="KAB7513890.1"/>
    </source>
</evidence>
<dbReference type="EMBL" id="QKKZ01000003">
    <property type="protein sequence ID" value="KAB7513890.1"/>
    <property type="molecule type" value="Genomic_DNA"/>
</dbReference>
<dbReference type="Proteomes" id="UP000326302">
    <property type="component" value="Unassembled WGS sequence"/>
</dbReference>